<keyword evidence="1" id="KW-0812">Transmembrane</keyword>
<feature type="transmembrane region" description="Helical" evidence="1">
    <location>
        <begin position="14"/>
        <end position="35"/>
    </location>
</feature>
<evidence type="ECO:0000256" key="1">
    <source>
        <dbReference type="SAM" id="Phobius"/>
    </source>
</evidence>
<gene>
    <name evidence="2" type="ORF">DC3_10370</name>
</gene>
<keyword evidence="1" id="KW-1133">Transmembrane helix</keyword>
<evidence type="ECO:0000313" key="3">
    <source>
        <dbReference type="Proteomes" id="UP000321306"/>
    </source>
</evidence>
<dbReference type="AlphaFoldDB" id="A0A511MXT2"/>
<comment type="caution">
    <text evidence="2">The sequence shown here is derived from an EMBL/GenBank/DDBJ whole genome shotgun (WGS) entry which is preliminary data.</text>
</comment>
<name>A0A511MXT2_DEIC1</name>
<organism evidence="2 3">
    <name type="scientific">Deinococcus cellulosilyticus (strain DSM 18568 / NBRC 106333 / KACC 11606 / 5516J-15)</name>
    <dbReference type="NCBI Taxonomy" id="1223518"/>
    <lineage>
        <taxon>Bacteria</taxon>
        <taxon>Thermotogati</taxon>
        <taxon>Deinococcota</taxon>
        <taxon>Deinococci</taxon>
        <taxon>Deinococcales</taxon>
        <taxon>Deinococcaceae</taxon>
        <taxon>Deinococcus</taxon>
    </lineage>
</organism>
<sequence length="60" mass="6850">MNRNVSYTEVMDEVMVLFAVLVVILLILIAILRSFDQAELTHTRPSVLIPIRTSQDDPDH</sequence>
<accession>A0A511MXT2</accession>
<proteinExistence type="predicted"/>
<reference evidence="2 3" key="1">
    <citation type="submission" date="2019-07" db="EMBL/GenBank/DDBJ databases">
        <title>Whole genome shotgun sequence of Deinococcus cellulosilyticus NBRC 106333.</title>
        <authorList>
            <person name="Hosoyama A."/>
            <person name="Uohara A."/>
            <person name="Ohji S."/>
            <person name="Ichikawa N."/>
        </authorList>
    </citation>
    <scope>NUCLEOTIDE SEQUENCE [LARGE SCALE GENOMIC DNA]</scope>
    <source>
        <strain evidence="2 3">NBRC 106333</strain>
    </source>
</reference>
<evidence type="ECO:0000313" key="2">
    <source>
        <dbReference type="EMBL" id="GEM45402.1"/>
    </source>
</evidence>
<keyword evidence="1" id="KW-0472">Membrane</keyword>
<keyword evidence="3" id="KW-1185">Reference proteome</keyword>
<dbReference type="EMBL" id="BJXB01000003">
    <property type="protein sequence ID" value="GEM45402.1"/>
    <property type="molecule type" value="Genomic_DNA"/>
</dbReference>
<protein>
    <submittedName>
        <fullName evidence="2">Uncharacterized protein</fullName>
    </submittedName>
</protein>
<dbReference type="Proteomes" id="UP000321306">
    <property type="component" value="Unassembled WGS sequence"/>
</dbReference>